<dbReference type="OrthoDB" id="5428161at2759"/>
<dbReference type="InterPro" id="IPR040840">
    <property type="entry name" value="TcA_TcB_BD"/>
</dbReference>
<sequence length="1111" mass="121993">MQAPRDGNFGFGIHPMGWPRRDASMTTRQYLDALAARAVVDVEELSRRYFVDFTRSDSVISTPVAVNIATLLKFFQDAFEQKPDPVHTIPDALRQPFVDFRMQHKAPFFLYFDEWEAQQEPVSLENFFQIRNIFHMENADVTLASFRSPSLNSADVTAQDRNTFTEATEIQIQLSLGYAQIDRAEWKSAQVTFEALQDRTLGFVWSLSRSEPNSSNYLDWSLRQKTALYSNSDLTRFEQQWVIPVFQATAANGNSYPLKYWINENKPKLLFSVRYLLYGILPVYKALIAQSLGDHAMACSCMMPLTDIIVRMGSLGLKTGWEEDFAWTTTGYNGNLIIRPHRGGEIPYTTTKSMEDRWVDMDDSDSVLGNRPSFHQIEQSYAKLVMGDILLEWADSIFQMNENSSIQRARELYKAVLMLYDIPLNLEPSWTSKHTQYDKGFRNPRVKSQIARARLGFEQIEAGLNFFGFEESTVPSLRYTVLKQAADAFIEAAKGVETDMINSISQLDSLTVEGMKTSAALERARMQTGIAAEQVELAQFQVSQMDQLVVNVNAQIAARKKEIEDHDSFGGQVGDFFKGFVGALGKMGSSALGGAGGAVKAEMGMGSMSDGGLMGLGAGASIMAGYAAFVYAGYMSMSSMSDAANDRTAQLEALKTKALPMAQKQVELSKRGVSIAQLNRSIAQSEVSLAQSLLDFADQRFLNSEFWLNLGNTLRRILRQYLTLGTRTAWLAERALSYEYQRNISIVRLNYYPSRQQGIGGADQLRADLAKVEAARLDSEAGSVPIKHTFSLARDFPLEFTLLRTTGKCSIRTSDATIQRAYPGMWGARIISLDAAITKASAAGAPLRGIVLQNGISQLSQNDGTLKPLVRPASALPISEFSLASPEAATVYGLPGSTLMPFEGTGTDAIWQLDFPAAGNPGGLGELIDVTLTTHLRASFSPNLYFQQSQIPPSLGNNAIVISAGRLGLRGLADLRNLAAPTNPPANAVLVFDLKNVFAIGGYKETNRVLRNLALLAITSPLENLSTNLVSAVRIGGQTVGVSMPADSGVAHSTNAPIVAPTGTPASPLNALSGISVDQVVEVVFERGPNAQAGVTRIKDFVLWIDYERFS</sequence>
<protein>
    <recommendedName>
        <fullName evidence="1">Tc toxin complex TcA C-terminal TcB-binding domain-containing protein</fullName>
    </recommendedName>
</protein>
<organism evidence="2 3">
    <name type="scientific">Lophium mytilinum</name>
    <dbReference type="NCBI Taxonomy" id="390894"/>
    <lineage>
        <taxon>Eukaryota</taxon>
        <taxon>Fungi</taxon>
        <taxon>Dikarya</taxon>
        <taxon>Ascomycota</taxon>
        <taxon>Pezizomycotina</taxon>
        <taxon>Dothideomycetes</taxon>
        <taxon>Pleosporomycetidae</taxon>
        <taxon>Mytilinidiales</taxon>
        <taxon>Mytilinidiaceae</taxon>
        <taxon>Lophium</taxon>
    </lineage>
</organism>
<accession>A0A6A6R9Y2</accession>
<feature type="domain" description="Tc toxin complex TcA C-terminal TcB-binding" evidence="1">
    <location>
        <begin position="664"/>
        <end position="934"/>
    </location>
</feature>
<dbReference type="AlphaFoldDB" id="A0A6A6R9Y2"/>
<gene>
    <name evidence="2" type="ORF">BU16DRAFT_196190</name>
</gene>
<dbReference type="Proteomes" id="UP000799750">
    <property type="component" value="Unassembled WGS sequence"/>
</dbReference>
<evidence type="ECO:0000313" key="2">
    <source>
        <dbReference type="EMBL" id="KAF2501331.1"/>
    </source>
</evidence>
<dbReference type="EMBL" id="MU004182">
    <property type="protein sequence ID" value="KAF2501331.1"/>
    <property type="molecule type" value="Genomic_DNA"/>
</dbReference>
<evidence type="ECO:0000313" key="3">
    <source>
        <dbReference type="Proteomes" id="UP000799750"/>
    </source>
</evidence>
<keyword evidence="3" id="KW-1185">Reference proteome</keyword>
<name>A0A6A6R9Y2_9PEZI</name>
<evidence type="ECO:0000259" key="1">
    <source>
        <dbReference type="Pfam" id="PF18276"/>
    </source>
</evidence>
<dbReference type="Pfam" id="PF18276">
    <property type="entry name" value="TcA_TcB_BD"/>
    <property type="match status" value="1"/>
</dbReference>
<proteinExistence type="predicted"/>
<reference evidence="2" key="1">
    <citation type="journal article" date="2020" name="Stud. Mycol.">
        <title>101 Dothideomycetes genomes: a test case for predicting lifestyles and emergence of pathogens.</title>
        <authorList>
            <person name="Haridas S."/>
            <person name="Albert R."/>
            <person name="Binder M."/>
            <person name="Bloem J."/>
            <person name="Labutti K."/>
            <person name="Salamov A."/>
            <person name="Andreopoulos B."/>
            <person name="Baker S."/>
            <person name="Barry K."/>
            <person name="Bills G."/>
            <person name="Bluhm B."/>
            <person name="Cannon C."/>
            <person name="Castanera R."/>
            <person name="Culley D."/>
            <person name="Daum C."/>
            <person name="Ezra D."/>
            <person name="Gonzalez J."/>
            <person name="Henrissat B."/>
            <person name="Kuo A."/>
            <person name="Liang C."/>
            <person name="Lipzen A."/>
            <person name="Lutzoni F."/>
            <person name="Magnuson J."/>
            <person name="Mondo S."/>
            <person name="Nolan M."/>
            <person name="Ohm R."/>
            <person name="Pangilinan J."/>
            <person name="Park H.-J."/>
            <person name="Ramirez L."/>
            <person name="Alfaro M."/>
            <person name="Sun H."/>
            <person name="Tritt A."/>
            <person name="Yoshinaga Y."/>
            <person name="Zwiers L.-H."/>
            <person name="Turgeon B."/>
            <person name="Goodwin S."/>
            <person name="Spatafora J."/>
            <person name="Crous P."/>
            <person name="Grigoriev I."/>
        </authorList>
    </citation>
    <scope>NUCLEOTIDE SEQUENCE</scope>
    <source>
        <strain evidence="2">CBS 269.34</strain>
    </source>
</reference>